<gene>
    <name evidence="1" type="ORF">JCM21738_5223</name>
</gene>
<proteinExistence type="predicted"/>
<reference evidence="1 2" key="1">
    <citation type="submission" date="2013-12" db="EMBL/GenBank/DDBJ databases">
        <title>NBRP : Genome information of microbial organism related human and environment.</title>
        <authorList>
            <person name="Hattori M."/>
            <person name="Oshima K."/>
            <person name="Inaba H."/>
            <person name="Suda W."/>
            <person name="Sakamoto M."/>
            <person name="Iino T."/>
            <person name="Kitahara M."/>
            <person name="Oshida Y."/>
            <person name="Iida T."/>
            <person name="Kudo T."/>
            <person name="Itoh T."/>
            <person name="Ahmed I."/>
            <person name="Ohkuma M."/>
        </authorList>
    </citation>
    <scope>NUCLEOTIDE SEQUENCE [LARGE SCALE GENOMIC DNA]</scope>
    <source>
        <strain evidence="1 2">JCM 21738</strain>
    </source>
</reference>
<comment type="caution">
    <text evidence="1">The sequence shown here is derived from an EMBL/GenBank/DDBJ whole genome shotgun (WGS) entry which is preliminary data.</text>
</comment>
<organism evidence="1 2">
    <name type="scientific">Mesobacillus boroniphilus JCM 21738</name>
    <dbReference type="NCBI Taxonomy" id="1294265"/>
    <lineage>
        <taxon>Bacteria</taxon>
        <taxon>Bacillati</taxon>
        <taxon>Bacillota</taxon>
        <taxon>Bacilli</taxon>
        <taxon>Bacillales</taxon>
        <taxon>Bacillaceae</taxon>
        <taxon>Mesobacillus</taxon>
    </lineage>
</organism>
<protein>
    <submittedName>
        <fullName evidence="1">Uncharacterized protein</fullName>
    </submittedName>
</protein>
<accession>W4RVJ4</accession>
<dbReference type="RefSeq" id="WP_035210036.1">
    <property type="nucleotide sequence ID" value="NZ_BAUW01000131.1"/>
</dbReference>
<evidence type="ECO:0000313" key="1">
    <source>
        <dbReference type="EMBL" id="GAE48142.1"/>
    </source>
</evidence>
<name>W4RVJ4_9BACI</name>
<keyword evidence="2" id="KW-1185">Reference proteome</keyword>
<dbReference type="AlphaFoldDB" id="W4RVJ4"/>
<dbReference type="Proteomes" id="UP000018949">
    <property type="component" value="Unassembled WGS sequence"/>
</dbReference>
<evidence type="ECO:0000313" key="2">
    <source>
        <dbReference type="Proteomes" id="UP000018949"/>
    </source>
</evidence>
<sequence length="148" mass="16914">MAEVTIEPESNIPLQIYLENYNNPSGYIKISNETNEDPFILKIKAEDFQYHLIETVHTSSKKTKDISLLFEDSNSNIQARVNLEEGKSIHRYKMNIAEYLLDGHNSIEIIIISNDNSTNSAAHFVTTIEKKDGKILILQKTLSTKMKK</sequence>
<dbReference type="EMBL" id="BAUW01000131">
    <property type="protein sequence ID" value="GAE48142.1"/>
    <property type="molecule type" value="Genomic_DNA"/>
</dbReference>